<evidence type="ECO:0000259" key="8">
    <source>
        <dbReference type="PROSITE" id="PS51192"/>
    </source>
</evidence>
<keyword evidence="4" id="KW-0347">Helicase</keyword>
<dbReference type="GO" id="GO:0008270">
    <property type="term" value="F:zinc ion binding"/>
    <property type="evidence" value="ECO:0007669"/>
    <property type="project" value="UniProtKB-KW"/>
</dbReference>
<dbReference type="InterPro" id="IPR001841">
    <property type="entry name" value="Znf_RING"/>
</dbReference>
<dbReference type="InterPro" id="IPR038718">
    <property type="entry name" value="SNF2-like_sf"/>
</dbReference>
<dbReference type="SMART" id="SM00487">
    <property type="entry name" value="DEXDc"/>
    <property type="match status" value="1"/>
</dbReference>
<dbReference type="Pfam" id="PF00271">
    <property type="entry name" value="Helicase_C"/>
    <property type="match status" value="1"/>
</dbReference>
<dbReference type="InterPro" id="IPR049730">
    <property type="entry name" value="SNF2/RAD54-like_C"/>
</dbReference>
<feature type="non-terminal residue" evidence="10">
    <location>
        <position position="1"/>
    </location>
</feature>
<comment type="similarity">
    <text evidence="1">Belongs to the SNF2/RAD54 helicase family.</text>
</comment>
<evidence type="ECO:0000256" key="4">
    <source>
        <dbReference type="ARBA" id="ARBA00022806"/>
    </source>
</evidence>
<dbReference type="PROSITE" id="PS51194">
    <property type="entry name" value="HELICASE_CTER"/>
    <property type="match status" value="1"/>
</dbReference>
<feature type="domain" description="Helicase C-terminal" evidence="9">
    <location>
        <begin position="524"/>
        <end position="688"/>
    </location>
</feature>
<feature type="domain" description="RING-type" evidence="7">
    <location>
        <begin position="394"/>
        <end position="447"/>
    </location>
</feature>
<dbReference type="InterPro" id="IPR050628">
    <property type="entry name" value="SNF2_RAD54_helicase_TF"/>
</dbReference>
<keyword evidence="6" id="KW-0863">Zinc-finger</keyword>
<evidence type="ECO:0000256" key="5">
    <source>
        <dbReference type="ARBA" id="ARBA00022840"/>
    </source>
</evidence>
<evidence type="ECO:0000256" key="2">
    <source>
        <dbReference type="ARBA" id="ARBA00022741"/>
    </source>
</evidence>
<gene>
    <name evidence="10" type="ORF">CANCADRAFT_19046</name>
</gene>
<protein>
    <submittedName>
        <fullName evidence="10">Uncharacterized protein</fullName>
    </submittedName>
</protein>
<dbReference type="GO" id="GO:0016787">
    <property type="term" value="F:hydrolase activity"/>
    <property type="evidence" value="ECO:0007669"/>
    <property type="project" value="UniProtKB-KW"/>
</dbReference>
<dbReference type="GO" id="GO:0000724">
    <property type="term" value="P:double-strand break repair via homologous recombination"/>
    <property type="evidence" value="ECO:0007669"/>
    <property type="project" value="TreeGrafter"/>
</dbReference>
<dbReference type="Proteomes" id="UP000095023">
    <property type="component" value="Unassembled WGS sequence"/>
</dbReference>
<organism evidence="10 11">
    <name type="scientific">Tortispora caseinolytica NRRL Y-17796</name>
    <dbReference type="NCBI Taxonomy" id="767744"/>
    <lineage>
        <taxon>Eukaryota</taxon>
        <taxon>Fungi</taxon>
        <taxon>Dikarya</taxon>
        <taxon>Ascomycota</taxon>
        <taxon>Saccharomycotina</taxon>
        <taxon>Trigonopsidomycetes</taxon>
        <taxon>Trigonopsidales</taxon>
        <taxon>Trigonopsidaceae</taxon>
        <taxon>Tortispora</taxon>
    </lineage>
</organism>
<dbReference type="GO" id="GO:0005634">
    <property type="term" value="C:nucleus"/>
    <property type="evidence" value="ECO:0007669"/>
    <property type="project" value="TreeGrafter"/>
</dbReference>
<dbReference type="PROSITE" id="PS50089">
    <property type="entry name" value="ZF_RING_2"/>
    <property type="match status" value="1"/>
</dbReference>
<evidence type="ECO:0000259" key="9">
    <source>
        <dbReference type="PROSITE" id="PS51194"/>
    </source>
</evidence>
<dbReference type="OrthoDB" id="423559at2759"/>
<dbReference type="GO" id="GO:0008094">
    <property type="term" value="F:ATP-dependent activity, acting on DNA"/>
    <property type="evidence" value="ECO:0007669"/>
    <property type="project" value="TreeGrafter"/>
</dbReference>
<dbReference type="GO" id="GO:0005524">
    <property type="term" value="F:ATP binding"/>
    <property type="evidence" value="ECO:0007669"/>
    <property type="project" value="UniProtKB-KW"/>
</dbReference>
<dbReference type="InterPro" id="IPR013083">
    <property type="entry name" value="Znf_RING/FYVE/PHD"/>
</dbReference>
<dbReference type="EMBL" id="KV453842">
    <property type="protein sequence ID" value="ODV91248.1"/>
    <property type="molecule type" value="Genomic_DNA"/>
</dbReference>
<dbReference type="Gene3D" id="3.40.50.10810">
    <property type="entry name" value="Tandem AAA-ATPase domain"/>
    <property type="match status" value="1"/>
</dbReference>
<dbReference type="PANTHER" id="PTHR45626">
    <property type="entry name" value="TRANSCRIPTION TERMINATION FACTOR 2-RELATED"/>
    <property type="match status" value="1"/>
</dbReference>
<proteinExistence type="inferred from homology"/>
<dbReference type="PROSITE" id="PS51192">
    <property type="entry name" value="HELICASE_ATP_BIND_1"/>
    <property type="match status" value="1"/>
</dbReference>
<dbReference type="InterPro" id="IPR014001">
    <property type="entry name" value="Helicase_ATP-bd"/>
</dbReference>
<keyword evidence="6" id="KW-0862">Zinc</keyword>
<dbReference type="CDD" id="cd18793">
    <property type="entry name" value="SF2_C_SNF"/>
    <property type="match status" value="1"/>
</dbReference>
<keyword evidence="3" id="KW-0378">Hydrolase</keyword>
<dbReference type="PANTHER" id="PTHR45626:SF16">
    <property type="entry name" value="ATP-DEPENDENT HELICASE ULS1"/>
    <property type="match status" value="1"/>
</dbReference>
<evidence type="ECO:0000259" key="7">
    <source>
        <dbReference type="PROSITE" id="PS50089"/>
    </source>
</evidence>
<feature type="domain" description="Helicase ATP-binding" evidence="8">
    <location>
        <begin position="44"/>
        <end position="222"/>
    </location>
</feature>
<keyword evidence="2" id="KW-0547">Nucleotide-binding</keyword>
<evidence type="ECO:0000256" key="3">
    <source>
        <dbReference type="ARBA" id="ARBA00022801"/>
    </source>
</evidence>
<dbReference type="Gene3D" id="3.30.40.10">
    <property type="entry name" value="Zinc/RING finger domain, C3HC4 (zinc finger)"/>
    <property type="match status" value="1"/>
</dbReference>
<dbReference type="Gene3D" id="3.40.50.300">
    <property type="entry name" value="P-loop containing nucleotide triphosphate hydrolases"/>
    <property type="match status" value="1"/>
</dbReference>
<reference evidence="11" key="1">
    <citation type="submission" date="2016-02" db="EMBL/GenBank/DDBJ databases">
        <title>Comparative genomics of biotechnologically important yeasts.</title>
        <authorList>
            <consortium name="DOE Joint Genome Institute"/>
            <person name="Riley R."/>
            <person name="Haridas S."/>
            <person name="Wolfe K.H."/>
            <person name="Lopes M.R."/>
            <person name="Hittinger C.T."/>
            <person name="Goker M."/>
            <person name="Salamov A."/>
            <person name="Wisecaver J."/>
            <person name="Long T.M."/>
            <person name="Aerts A.L."/>
            <person name="Barry K."/>
            <person name="Choi C."/>
            <person name="Clum A."/>
            <person name="Coughlan A.Y."/>
            <person name="Deshpande S."/>
            <person name="Douglass A.P."/>
            <person name="Hanson S.J."/>
            <person name="Klenk H.-P."/>
            <person name="Labutti K."/>
            <person name="Lapidus A."/>
            <person name="Lindquist E."/>
            <person name="Lipzen A."/>
            <person name="Meier-Kolthoff J.P."/>
            <person name="Ohm R.A."/>
            <person name="Otillar R.P."/>
            <person name="Pangilinan J."/>
            <person name="Peng Y."/>
            <person name="Rokas A."/>
            <person name="Rosa C.A."/>
            <person name="Scheuner C."/>
            <person name="Sibirny A.A."/>
            <person name="Slot J.C."/>
            <person name="Stielow J.B."/>
            <person name="Sun H."/>
            <person name="Kurtzman C.P."/>
            <person name="Blackwell M."/>
            <person name="Jeffries T.W."/>
            <person name="Grigoriev I.V."/>
        </authorList>
    </citation>
    <scope>NUCLEOTIDE SEQUENCE [LARGE SCALE GENOMIC DNA]</scope>
    <source>
        <strain evidence="11">NRRL Y-17796</strain>
    </source>
</reference>
<dbReference type="GO" id="GO:0004386">
    <property type="term" value="F:helicase activity"/>
    <property type="evidence" value="ECO:0007669"/>
    <property type="project" value="UniProtKB-KW"/>
</dbReference>
<dbReference type="SMART" id="SM00490">
    <property type="entry name" value="HELICc"/>
    <property type="match status" value="1"/>
</dbReference>
<evidence type="ECO:0000256" key="1">
    <source>
        <dbReference type="ARBA" id="ARBA00007025"/>
    </source>
</evidence>
<keyword evidence="6" id="KW-0479">Metal-binding</keyword>
<dbReference type="AlphaFoldDB" id="A0A1E4THU4"/>
<dbReference type="Pfam" id="PF00176">
    <property type="entry name" value="SNF2-rel_dom"/>
    <property type="match status" value="1"/>
</dbReference>
<evidence type="ECO:0000313" key="11">
    <source>
        <dbReference type="Proteomes" id="UP000095023"/>
    </source>
</evidence>
<evidence type="ECO:0000256" key="6">
    <source>
        <dbReference type="PROSITE-ProRule" id="PRU00175"/>
    </source>
</evidence>
<dbReference type="InterPro" id="IPR000330">
    <property type="entry name" value="SNF2_N"/>
</dbReference>
<feature type="non-terminal residue" evidence="10">
    <location>
        <position position="695"/>
    </location>
</feature>
<dbReference type="InterPro" id="IPR001650">
    <property type="entry name" value="Helicase_C-like"/>
</dbReference>
<sequence>KDLQAILKNLETSADDSPSQRLATPASLNVKLLPHQQIGLTWMTRLEDSDQNGLLADEMGLGKTVQALALMLKNRSKDITMRTTLIVAPVSLIYQWQREIESKVRPEFKLTTLVYHGTMKRNLNFKAFSMYDVVITTYGVITSEHKKHMNKTGRERGNTFFGDDCKWFRIILDESQMIKNVRTQVAAAAFSLKAQHKWCLSGTPMQNSVDEFYSTVKFLDIKPYNSKDYFNRVIGRPLKIGNQPSKTAMQQLQVLLRSMCLRRTKDSSVDGQPVLQLPPRNDEVLYAEFDPEHKRFYELVEQKVGELADRYMERQGLNNYAHMLVLLLRLRQACDHMWVCRDKKKMQNADVLACADEDTEREPVKAKRIESLNANILSDEAIRRIKSLNEDIECSSCLDVLENEVVRIVTPCGHIHCVECLLKIEERANLDSLKSGSTDLELNCDYCGGGFEMKGVLTLDAFAQKYGPIVGKSNTHNNDGDESAVMNQVLNNVELTSARGGLSSEKLKKKIKQKLHIHWKSSGKLDKAAEVVEENISKGVKTLIFTQFLDMIRLMEIVCETKGWKCISFDGSMSSEYREEAISSFNSDPTTMVMIMSLKAGNTGLNLTVASCAIIFDPFWNPYVEEQAIGRVHRIGQQMPVSVKKLIVQNTVEDRILTLQEKKRSVIDGALDEKGLKAVSRLSQSELRFLFGISS</sequence>
<dbReference type="CDD" id="cd18008">
    <property type="entry name" value="DEXDc_SHPRH-like"/>
    <property type="match status" value="1"/>
</dbReference>
<keyword evidence="11" id="KW-1185">Reference proteome</keyword>
<dbReference type="SUPFAM" id="SSF52540">
    <property type="entry name" value="P-loop containing nucleoside triphosphate hydrolases"/>
    <property type="match status" value="2"/>
</dbReference>
<keyword evidence="5" id="KW-0067">ATP-binding</keyword>
<dbReference type="GO" id="GO:0005737">
    <property type="term" value="C:cytoplasm"/>
    <property type="evidence" value="ECO:0007669"/>
    <property type="project" value="TreeGrafter"/>
</dbReference>
<dbReference type="InterPro" id="IPR027417">
    <property type="entry name" value="P-loop_NTPase"/>
</dbReference>
<dbReference type="SUPFAM" id="SSF57850">
    <property type="entry name" value="RING/U-box"/>
    <property type="match status" value="1"/>
</dbReference>
<name>A0A1E4THU4_9ASCO</name>
<accession>A0A1E4THU4</accession>
<evidence type="ECO:0000313" key="10">
    <source>
        <dbReference type="EMBL" id="ODV91248.1"/>
    </source>
</evidence>